<sequence>MELCIKYQDKDYTFRFSRPSEKDLNAFIELNRKGKTEKASHVLIFSAVDPRDRTKLKEAPEVVRDKVAIIIGQHLGLTEEEPYIEEGKLYVPVYDPELEIEMFEEFTLKDFDYDKTKELIKNARGIKLIEKMKEAIINTIEEDKKMKTILESYPLLALRIFPVIIKAVEDEVKAEIKKSENSQQK</sequence>
<proteinExistence type="predicted"/>
<reference evidence="2" key="1">
    <citation type="submission" date="2017-09" db="EMBL/GenBank/DDBJ databases">
        <authorList>
            <person name="Varghese N."/>
            <person name="Submissions S."/>
        </authorList>
    </citation>
    <scope>NUCLEOTIDE SEQUENCE [LARGE SCALE GENOMIC DNA]</scope>
    <source>
        <strain evidence="2">DSM 15103</strain>
    </source>
</reference>
<gene>
    <name evidence="1" type="ORF">SAMN06265182_1226</name>
</gene>
<evidence type="ECO:0000313" key="2">
    <source>
        <dbReference type="Proteomes" id="UP000219036"/>
    </source>
</evidence>
<name>A0A285NFE2_9AQUI</name>
<dbReference type="EMBL" id="OBEI01000004">
    <property type="protein sequence ID" value="SNZ08234.1"/>
    <property type="molecule type" value="Genomic_DNA"/>
</dbReference>
<dbReference type="OrthoDB" id="9823729at2"/>
<dbReference type="RefSeq" id="WP_097000398.1">
    <property type="nucleotide sequence ID" value="NZ_OBEI01000004.1"/>
</dbReference>
<organism evidence="1 2">
    <name type="scientific">Persephonella hydrogeniphila</name>
    <dbReference type="NCBI Taxonomy" id="198703"/>
    <lineage>
        <taxon>Bacteria</taxon>
        <taxon>Pseudomonadati</taxon>
        <taxon>Aquificota</taxon>
        <taxon>Aquificia</taxon>
        <taxon>Aquificales</taxon>
        <taxon>Hydrogenothermaceae</taxon>
        <taxon>Persephonella</taxon>
    </lineage>
</organism>
<evidence type="ECO:0000313" key="1">
    <source>
        <dbReference type="EMBL" id="SNZ08234.1"/>
    </source>
</evidence>
<accession>A0A285NFE2</accession>
<dbReference type="Proteomes" id="UP000219036">
    <property type="component" value="Unassembled WGS sequence"/>
</dbReference>
<keyword evidence="2" id="KW-1185">Reference proteome</keyword>
<protein>
    <submittedName>
        <fullName evidence="1">Uncharacterized protein</fullName>
    </submittedName>
</protein>
<dbReference type="AlphaFoldDB" id="A0A285NFE2"/>